<evidence type="ECO:0000313" key="7">
    <source>
        <dbReference type="EMBL" id="OUR99551.1"/>
    </source>
</evidence>
<evidence type="ECO:0000313" key="8">
    <source>
        <dbReference type="Proteomes" id="UP000196531"/>
    </source>
</evidence>
<dbReference type="GO" id="GO:0046872">
    <property type="term" value="F:metal ion binding"/>
    <property type="evidence" value="ECO:0007669"/>
    <property type="project" value="UniProtKB-KW"/>
</dbReference>
<dbReference type="AlphaFoldDB" id="A0A1Y5FBH4"/>
<feature type="domain" description="Metallo-beta-lactamase" evidence="6">
    <location>
        <begin position="59"/>
        <end position="265"/>
    </location>
</feature>
<feature type="signal peptide" evidence="5">
    <location>
        <begin position="1"/>
        <end position="20"/>
    </location>
</feature>
<reference evidence="8" key="1">
    <citation type="journal article" date="2017" name="Proc. Natl. Acad. Sci. U.S.A.">
        <title>Simulation of Deepwater Horizon oil plume reveals substrate specialization within a complex community of hydrocarbon-degraders.</title>
        <authorList>
            <person name="Hu P."/>
            <person name="Dubinsky E.A."/>
            <person name="Probst A.J."/>
            <person name="Wang J."/>
            <person name="Sieber C.M.K."/>
            <person name="Tom L.M."/>
            <person name="Gardinali P."/>
            <person name="Banfield J.F."/>
            <person name="Atlas R.M."/>
            <person name="Andersen G.L."/>
        </authorList>
    </citation>
    <scope>NUCLEOTIDE SEQUENCE [LARGE SCALE GENOMIC DNA]</scope>
</reference>
<comment type="caution">
    <text evidence="7">The sequence shown here is derived from an EMBL/GenBank/DDBJ whole genome shotgun (WGS) entry which is preliminary data.</text>
</comment>
<dbReference type="SUPFAM" id="SSF56281">
    <property type="entry name" value="Metallo-hydrolase/oxidoreductase"/>
    <property type="match status" value="1"/>
</dbReference>
<keyword evidence="4" id="KW-0862">Zinc</keyword>
<dbReference type="PANTHER" id="PTHR42978">
    <property type="entry name" value="QUORUM-QUENCHING LACTONASE YTNP-RELATED-RELATED"/>
    <property type="match status" value="1"/>
</dbReference>
<protein>
    <recommendedName>
        <fullName evidence="6">Metallo-beta-lactamase domain-containing protein</fullName>
    </recommendedName>
</protein>
<evidence type="ECO:0000256" key="5">
    <source>
        <dbReference type="SAM" id="SignalP"/>
    </source>
</evidence>
<dbReference type="InterPro" id="IPR001279">
    <property type="entry name" value="Metallo-B-lactamas"/>
</dbReference>
<sequence length="281" mass="31735">MRKSKAILFLGILATLISCARLTDTSTTKLYVFDCGEITVKDISLFSPGVDLGVTKKLTNSCYLIVHPKGNLLWDTGLSDQLISSTEGVTVGAGMFHLQVKKTLISQLKKINLTPNDIDYVALSHLHFDHTGNLNLFKKAKVLIQREELKAAFSNKAKQYHFDPSSYAEIDRANFQEVEAIYDIFGDSSVVIHAAKGHTPGHQVLLVNLRNEGPIVLSGDLFHFEKNRDHKRIPALNFDKHQSLEAINRIEKLIIEKKAKLWIQHDIDQNLTIRHAPNYYY</sequence>
<comment type="similarity">
    <text evidence="1">Belongs to the metallo-beta-lactamase superfamily.</text>
</comment>
<keyword evidence="3" id="KW-0378">Hydrolase</keyword>
<dbReference type="GO" id="GO:0016787">
    <property type="term" value="F:hydrolase activity"/>
    <property type="evidence" value="ECO:0007669"/>
    <property type="project" value="UniProtKB-KW"/>
</dbReference>
<dbReference type="Pfam" id="PF00753">
    <property type="entry name" value="Lactamase_B"/>
    <property type="match status" value="1"/>
</dbReference>
<dbReference type="Gene3D" id="3.60.15.10">
    <property type="entry name" value="Ribonuclease Z/Hydroxyacylglutathione hydrolase-like"/>
    <property type="match status" value="1"/>
</dbReference>
<name>A0A1Y5FBH4_9BACT</name>
<dbReference type="SMART" id="SM00849">
    <property type="entry name" value="Lactamase_B"/>
    <property type="match status" value="1"/>
</dbReference>
<dbReference type="Proteomes" id="UP000196531">
    <property type="component" value="Unassembled WGS sequence"/>
</dbReference>
<feature type="chain" id="PRO_5013074001" description="Metallo-beta-lactamase domain-containing protein" evidence="5">
    <location>
        <begin position="21"/>
        <end position="281"/>
    </location>
</feature>
<evidence type="ECO:0000256" key="4">
    <source>
        <dbReference type="ARBA" id="ARBA00022833"/>
    </source>
</evidence>
<accession>A0A1Y5FBH4</accession>
<evidence type="ECO:0000259" key="6">
    <source>
        <dbReference type="SMART" id="SM00849"/>
    </source>
</evidence>
<dbReference type="CDD" id="cd07729">
    <property type="entry name" value="AHL_lactonase_MBL-fold"/>
    <property type="match status" value="1"/>
</dbReference>
<keyword evidence="5" id="KW-0732">Signal</keyword>
<keyword evidence="2" id="KW-0479">Metal-binding</keyword>
<dbReference type="EMBL" id="MAAO01000002">
    <property type="protein sequence ID" value="OUR99551.1"/>
    <property type="molecule type" value="Genomic_DNA"/>
</dbReference>
<gene>
    <name evidence="7" type="ORF">A9Q84_00595</name>
</gene>
<evidence type="ECO:0000256" key="3">
    <source>
        <dbReference type="ARBA" id="ARBA00022801"/>
    </source>
</evidence>
<organism evidence="7 8">
    <name type="scientific">Halobacteriovorax marinus</name>
    <dbReference type="NCBI Taxonomy" id="97084"/>
    <lineage>
        <taxon>Bacteria</taxon>
        <taxon>Pseudomonadati</taxon>
        <taxon>Bdellovibrionota</taxon>
        <taxon>Bacteriovoracia</taxon>
        <taxon>Bacteriovoracales</taxon>
        <taxon>Halobacteriovoraceae</taxon>
        <taxon>Halobacteriovorax</taxon>
    </lineage>
</organism>
<dbReference type="PANTHER" id="PTHR42978:SF3">
    <property type="entry name" value="BLR3078 PROTEIN"/>
    <property type="match status" value="1"/>
</dbReference>
<proteinExistence type="inferred from homology"/>
<evidence type="ECO:0000256" key="2">
    <source>
        <dbReference type="ARBA" id="ARBA00022723"/>
    </source>
</evidence>
<dbReference type="InterPro" id="IPR051013">
    <property type="entry name" value="MBL_superfamily_lactonases"/>
</dbReference>
<dbReference type="InterPro" id="IPR036866">
    <property type="entry name" value="RibonucZ/Hydroxyglut_hydro"/>
</dbReference>
<evidence type="ECO:0000256" key="1">
    <source>
        <dbReference type="ARBA" id="ARBA00007749"/>
    </source>
</evidence>
<dbReference type="PROSITE" id="PS51257">
    <property type="entry name" value="PROKAR_LIPOPROTEIN"/>
    <property type="match status" value="1"/>
</dbReference>